<reference evidence="1" key="2">
    <citation type="submission" date="2025-08" db="UniProtKB">
        <authorList>
            <consortium name="Ensembl"/>
        </authorList>
    </citation>
    <scope>IDENTIFICATION</scope>
</reference>
<dbReference type="AlphaFoldDB" id="A0A9L0J2U8"/>
<keyword evidence="2" id="KW-1185">Reference proteome</keyword>
<reference evidence="1" key="3">
    <citation type="submission" date="2025-09" db="UniProtKB">
        <authorList>
            <consortium name="Ensembl"/>
        </authorList>
    </citation>
    <scope>IDENTIFICATION</scope>
</reference>
<sequence length="125" mass="14369">MALPRLTGALRSFSNVTKQDNYNEEVADLKMKRSKLHEQIVGLDLTWKKIVKFLNEKLETSEMQSVNEDLKDILQAAKQIGVDLHTAHQAVLWQVSHIQNRGRWAQMLALRQSSSSKKRKIGNRC</sequence>
<gene>
    <name evidence="1" type="primary">ASCC3</name>
</gene>
<reference evidence="1 2" key="1">
    <citation type="journal article" date="2020" name="Nat. Commun.">
        <title>Donkey genomes provide new insights into domestication and selection for coat color.</title>
        <authorList>
            <person name="Wang"/>
            <person name="C."/>
            <person name="Li"/>
            <person name="H."/>
            <person name="Guo"/>
            <person name="Y."/>
            <person name="Huang"/>
            <person name="J."/>
            <person name="Sun"/>
            <person name="Y."/>
            <person name="Min"/>
            <person name="J."/>
            <person name="Wang"/>
            <person name="J."/>
            <person name="Fang"/>
            <person name="X."/>
            <person name="Zhao"/>
            <person name="Z."/>
            <person name="Wang"/>
            <person name="S."/>
            <person name="Zhang"/>
            <person name="Y."/>
            <person name="Liu"/>
            <person name="Q."/>
            <person name="Jiang"/>
            <person name="Q."/>
            <person name="Wang"/>
            <person name="X."/>
            <person name="Guo"/>
            <person name="Y."/>
            <person name="Yang"/>
            <person name="C."/>
            <person name="Wang"/>
            <person name="Y."/>
            <person name="Tian"/>
            <person name="F."/>
            <person name="Zhuang"/>
            <person name="G."/>
            <person name="Fan"/>
            <person name="Y."/>
            <person name="Gao"/>
            <person name="Q."/>
            <person name="Li"/>
            <person name="Y."/>
            <person name="Ju"/>
            <person name="Z."/>
            <person name="Li"/>
            <person name="J."/>
            <person name="Li"/>
            <person name="R."/>
            <person name="Hou"/>
            <person name="M."/>
            <person name="Yang"/>
            <person name="G."/>
            <person name="Liu"/>
            <person name="G."/>
            <person name="Liu"/>
            <person name="W."/>
            <person name="Guo"/>
            <person name="J."/>
            <person name="Pan"/>
            <person name="S."/>
            <person name="Fan"/>
            <person name="G."/>
            <person name="Zhang"/>
            <person name="W."/>
            <person name="Zhang"/>
            <person name="R."/>
            <person name="Yu"/>
            <person name="J."/>
            <person name="Zhang"/>
            <person name="X."/>
            <person name="Yin"/>
            <person name="Q."/>
            <person name="Ji"/>
            <person name="C."/>
            <person name="Jin"/>
            <person name="Y."/>
            <person name="Yue"/>
            <person name="G."/>
            <person name="Liu"/>
            <person name="M."/>
            <person name="Xu"/>
            <person name="J."/>
            <person name="Liu"/>
            <person name="S."/>
            <person name="Jordana"/>
            <person name="J."/>
            <person name="Noce"/>
            <person name="A."/>
            <person name="Amills"/>
            <person name="M."/>
            <person name="Wu"/>
            <person name="D.D."/>
            <person name="Li"/>
            <person name="S."/>
            <person name="Zhou"/>
            <person name="X. and Zhong"/>
            <person name="J."/>
        </authorList>
    </citation>
    <scope>NUCLEOTIDE SEQUENCE [LARGE SCALE GENOMIC DNA]</scope>
</reference>
<evidence type="ECO:0000313" key="1">
    <source>
        <dbReference type="Ensembl" id="ENSEASP00005047469.1"/>
    </source>
</evidence>
<protein>
    <submittedName>
        <fullName evidence="1">Activating signal cointegrator 1 complex subunit 3</fullName>
    </submittedName>
</protein>
<name>A0A9L0J2U8_EQUAS</name>
<dbReference type="Ensembl" id="ENSEAST00005054476.1">
    <property type="protein sequence ID" value="ENSEASP00005047469.1"/>
    <property type="gene ID" value="ENSEASG00005006324.2"/>
</dbReference>
<accession>A0A9L0J2U8</accession>
<dbReference type="GeneTree" id="ENSGT00940000155377"/>
<evidence type="ECO:0000313" key="2">
    <source>
        <dbReference type="Proteomes" id="UP000694387"/>
    </source>
</evidence>
<dbReference type="Proteomes" id="UP000694387">
    <property type="component" value="Chromosome 24"/>
</dbReference>
<proteinExistence type="predicted"/>
<organism evidence="1 2">
    <name type="scientific">Equus asinus</name>
    <name type="common">Donkey</name>
    <name type="synonym">Equus africanus asinus</name>
    <dbReference type="NCBI Taxonomy" id="9793"/>
    <lineage>
        <taxon>Eukaryota</taxon>
        <taxon>Metazoa</taxon>
        <taxon>Chordata</taxon>
        <taxon>Craniata</taxon>
        <taxon>Vertebrata</taxon>
        <taxon>Euteleostomi</taxon>
        <taxon>Mammalia</taxon>
        <taxon>Eutheria</taxon>
        <taxon>Laurasiatheria</taxon>
        <taxon>Perissodactyla</taxon>
        <taxon>Equidae</taxon>
        <taxon>Equus</taxon>
    </lineage>
</organism>